<evidence type="ECO:0000256" key="1">
    <source>
        <dbReference type="SAM" id="SignalP"/>
    </source>
</evidence>
<reference evidence="3 4" key="1">
    <citation type="journal article" date="1999" name="Science">
        <title>Genome sequence of the radioresistant bacterium Deinococcus radiodurans R1.</title>
        <authorList>
            <person name="White O."/>
            <person name="Eisen J.A."/>
            <person name="Heidelberg J.F."/>
            <person name="Hickey E.K."/>
            <person name="Peterson J.D."/>
            <person name="Dodson R.J."/>
            <person name="Haft D.H."/>
            <person name="Gwinn M.L."/>
            <person name="Nelson W.C."/>
            <person name="Richardson D.L."/>
            <person name="Moffat K.S."/>
            <person name="Qin H."/>
            <person name="Jiang L."/>
            <person name="Pamphile W."/>
            <person name="Crosby M."/>
            <person name="Shen M."/>
            <person name="Vamathevan J.J."/>
            <person name="Lam P."/>
            <person name="McDonald L."/>
            <person name="Utterback T."/>
            <person name="Zalewski C."/>
            <person name="Makarova K.S."/>
            <person name="Aravind L."/>
            <person name="Daly M.J."/>
            <person name="Minton K.W."/>
            <person name="Fleischmann R.D."/>
            <person name="Ketchum K.A."/>
            <person name="Nelson K.E."/>
            <person name="Salzberg S."/>
            <person name="Smith H.O."/>
            <person name="Venter J.C."/>
            <person name="Fraser C.M."/>
        </authorList>
    </citation>
    <scope>NUCLEOTIDE SEQUENCE [LARGE SCALE GENOMIC DNA]</scope>
    <source>
        <strain evidence="4">ATCC 13939 / DSM 20539 / JCM 16871 / LMG 4051 / NBRC 15346 / NCIMB 9279 / R1 / VKM B-1422</strain>
    </source>
</reference>
<dbReference type="KEGG" id="dra:DR_A0330"/>
<dbReference type="InParanoid" id="Q9RYI2"/>
<dbReference type="CDD" id="cd09108">
    <property type="entry name" value="PLDc_PMFPLD_like_1"/>
    <property type="match status" value="1"/>
</dbReference>
<keyword evidence="1" id="KW-0732">Signal</keyword>
<dbReference type="OrthoDB" id="54549at2"/>
<dbReference type="RefSeq" id="WP_010889589.1">
    <property type="nucleotide sequence ID" value="NC_001264.1"/>
</dbReference>
<name>Q9RYI2_DEIRA</name>
<protein>
    <recommendedName>
        <fullName evidence="2">PLD phosphodiesterase domain-containing protein</fullName>
    </recommendedName>
</protein>
<dbReference type="Gene3D" id="3.30.870.10">
    <property type="entry name" value="Endonuclease Chain A"/>
    <property type="match status" value="1"/>
</dbReference>
<dbReference type="GO" id="GO:0006793">
    <property type="term" value="P:phosphorus metabolic process"/>
    <property type="evidence" value="ECO:0007669"/>
    <property type="project" value="UniProtKB-ARBA"/>
</dbReference>
<dbReference type="PATRIC" id="fig|243230.17.peg.3221"/>
<evidence type="ECO:0000259" key="2">
    <source>
        <dbReference type="PROSITE" id="PS50035"/>
    </source>
</evidence>
<organism evidence="3 4">
    <name type="scientific">Deinococcus radiodurans (strain ATCC 13939 / DSM 20539 / JCM 16871 / CCUG 27074 / LMG 4051 / NBRC 15346 / NCIMB 9279 / VKM B-1422 / R1)</name>
    <dbReference type="NCBI Taxonomy" id="243230"/>
    <lineage>
        <taxon>Bacteria</taxon>
        <taxon>Thermotogati</taxon>
        <taxon>Deinococcota</taxon>
        <taxon>Deinococci</taxon>
        <taxon>Deinococcales</taxon>
        <taxon>Deinococcaceae</taxon>
        <taxon>Deinococcus</taxon>
    </lineage>
</organism>
<proteinExistence type="predicted"/>
<feature type="domain" description="PLD phosphodiesterase" evidence="2">
    <location>
        <begin position="210"/>
        <end position="232"/>
    </location>
</feature>
<dbReference type="InterPro" id="IPR001736">
    <property type="entry name" value="PLipase_D/transphosphatidylase"/>
</dbReference>
<dbReference type="EnsemblBacteria" id="AAF12510">
    <property type="protein sequence ID" value="AAF12510"/>
    <property type="gene ID" value="DR_A0330"/>
</dbReference>
<dbReference type="PaxDb" id="243230-DR_A0330"/>
<dbReference type="PIR" id="G75587">
    <property type="entry name" value="G75587"/>
</dbReference>
<accession>Q9RYI2</accession>
<dbReference type="STRING" id="243230.DR_A0330"/>
<feature type="signal peptide" evidence="1">
    <location>
        <begin position="1"/>
        <end position="20"/>
    </location>
</feature>
<dbReference type="PROSITE" id="PS50035">
    <property type="entry name" value="PLD"/>
    <property type="match status" value="1"/>
</dbReference>
<evidence type="ECO:0000313" key="4">
    <source>
        <dbReference type="Proteomes" id="UP000002524"/>
    </source>
</evidence>
<dbReference type="GO" id="GO:0016891">
    <property type="term" value="F:RNA endonuclease activity producing 5'-phosphomonoesters, hydrolytic mechanism"/>
    <property type="evidence" value="ECO:0000318"/>
    <property type="project" value="GO_Central"/>
</dbReference>
<dbReference type="HOGENOM" id="CLU_042779_0_0_0"/>
<dbReference type="AlphaFoldDB" id="Q9RYI2"/>
<dbReference type="EMBL" id="AE001825">
    <property type="protein sequence ID" value="AAF12510.1"/>
    <property type="molecule type" value="Genomic_DNA"/>
</dbReference>
<dbReference type="eggNOG" id="COG1502">
    <property type="taxonomic scope" value="Bacteria"/>
</dbReference>
<feature type="chain" id="PRO_5004333219" description="PLD phosphodiesterase domain-containing protein" evidence="1">
    <location>
        <begin position="21"/>
        <end position="395"/>
    </location>
</feature>
<gene>
    <name evidence="3" type="ordered locus">DR_A0330</name>
</gene>
<dbReference type="Proteomes" id="UP000002524">
    <property type="component" value="Chromosome 2"/>
</dbReference>
<keyword evidence="4" id="KW-1185">Reference proteome</keyword>
<evidence type="ECO:0000313" key="3">
    <source>
        <dbReference type="EMBL" id="AAF12510.1"/>
    </source>
</evidence>
<dbReference type="SUPFAM" id="SSF56024">
    <property type="entry name" value="Phospholipase D/nuclease"/>
    <property type="match status" value="1"/>
</dbReference>
<sequence length="395" mass="41571">MKRRLLLALALCLTPGSAHAQGFRVLGLNVLPGSLPPADLNVLDGLGTASCPPPAGRLDRLLSQELQGQGANLSCGNRFEALIEFPGPAAAHPWGSYAELARRIQEAKSSVLLANMVWDEGQGAPGQLIAAALADLRRNVLAHPEQYPQGMSVRVLLGNSVRPDRPADPRANLDYAVKDLLGAGLDLSGQAEGGWRLDVANFSYAAPHSHLKLLVLDGEEVVAGGYNISTLHLSPEAGGKGLRDLGLVVRGPIARNAVAAFYDTWQLSERLTCPAGTRPGTALSVRRACPLGGESAPFTLLWPPAAPAGTANVYSLYRRSGVTAADHALTALLGAAKTSIDLLQTQVSGDLSCDLTLGTPQGCDLATHGFRRGRPWPTRCAGESTCGWCSIRPIR</sequence>